<keyword evidence="4" id="KW-1003">Cell membrane</keyword>
<evidence type="ECO:0000259" key="14">
    <source>
        <dbReference type="PROSITE" id="PS51820"/>
    </source>
</evidence>
<dbReference type="Pfam" id="PF24606">
    <property type="entry name" value="CEMIP_beta-hel"/>
    <property type="match status" value="1"/>
</dbReference>
<comment type="subcellular location">
    <subcellularLocation>
        <location evidence="2">Cell membrane</location>
    </subcellularLocation>
    <subcellularLocation>
        <location evidence="3">Cell projection</location>
    </subcellularLocation>
    <subcellularLocation>
        <location evidence="1">Membrane</location>
        <topology evidence="1">Single-pass membrane protein</topology>
    </subcellularLocation>
</comment>
<evidence type="ECO:0000313" key="15">
    <source>
        <dbReference type="EMBL" id="CAG5096142.1"/>
    </source>
</evidence>
<reference evidence="15 16" key="1">
    <citation type="submission" date="2021-04" db="EMBL/GenBank/DDBJ databases">
        <authorList>
            <person name="Bliznina A."/>
        </authorList>
    </citation>
    <scope>NUCLEOTIDE SEQUENCE [LARGE SCALE GENOMIC DNA]</scope>
</reference>
<dbReference type="Gene3D" id="2.60.40.420">
    <property type="entry name" value="Cupredoxins - blue copper proteins"/>
    <property type="match status" value="1"/>
</dbReference>
<evidence type="ECO:0000256" key="12">
    <source>
        <dbReference type="SAM" id="SignalP"/>
    </source>
</evidence>
<keyword evidence="5" id="KW-0812">Transmembrane</keyword>
<feature type="domain" description="G8" evidence="13">
    <location>
        <begin position="3031"/>
        <end position="3174"/>
    </location>
</feature>
<evidence type="ECO:0000256" key="1">
    <source>
        <dbReference type="ARBA" id="ARBA00004167"/>
    </source>
</evidence>
<feature type="chain" id="PRO_5046294575" evidence="12">
    <location>
        <begin position="19"/>
        <end position="4400"/>
    </location>
</feature>
<evidence type="ECO:0000256" key="4">
    <source>
        <dbReference type="ARBA" id="ARBA00022475"/>
    </source>
</evidence>
<keyword evidence="11" id="KW-0966">Cell projection</keyword>
<keyword evidence="10" id="KW-0325">Glycoprotein</keyword>
<evidence type="ECO:0000256" key="2">
    <source>
        <dbReference type="ARBA" id="ARBA00004236"/>
    </source>
</evidence>
<dbReference type="SUPFAM" id="SSF56988">
    <property type="entry name" value="Anthrax protective antigen"/>
    <property type="match status" value="1"/>
</dbReference>
<dbReference type="SMART" id="SM01225">
    <property type="entry name" value="G8"/>
    <property type="match status" value="2"/>
</dbReference>
<dbReference type="InterPro" id="IPR011658">
    <property type="entry name" value="PA14_dom"/>
</dbReference>
<organism evidence="15 16">
    <name type="scientific">Oikopleura dioica</name>
    <name type="common">Tunicate</name>
    <dbReference type="NCBI Taxonomy" id="34765"/>
    <lineage>
        <taxon>Eukaryota</taxon>
        <taxon>Metazoa</taxon>
        <taxon>Chordata</taxon>
        <taxon>Tunicata</taxon>
        <taxon>Appendicularia</taxon>
        <taxon>Copelata</taxon>
        <taxon>Oikopleuridae</taxon>
        <taxon>Oikopleura</taxon>
    </lineage>
</organism>
<dbReference type="InterPro" id="IPR013783">
    <property type="entry name" value="Ig-like_fold"/>
</dbReference>
<keyword evidence="8" id="KW-1133">Transmembrane helix</keyword>
<dbReference type="PANTHER" id="PTHR46769">
    <property type="entry name" value="POLYCYSTIC KIDNEY AND HEPATIC DISEASE 1 (AUTOSOMAL RECESSIVE)-LIKE 1"/>
    <property type="match status" value="1"/>
</dbReference>
<dbReference type="CDD" id="cd00102">
    <property type="entry name" value="IPT"/>
    <property type="match status" value="2"/>
</dbReference>
<dbReference type="SUPFAM" id="SSF51126">
    <property type="entry name" value="Pectin lyase-like"/>
    <property type="match status" value="2"/>
</dbReference>
<dbReference type="InterPro" id="IPR037524">
    <property type="entry name" value="PA14/GLEYA"/>
</dbReference>
<evidence type="ECO:0000256" key="7">
    <source>
        <dbReference type="ARBA" id="ARBA00022737"/>
    </source>
</evidence>
<keyword evidence="16" id="KW-1185">Reference proteome</keyword>
<evidence type="ECO:0000256" key="10">
    <source>
        <dbReference type="ARBA" id="ARBA00023180"/>
    </source>
</evidence>
<dbReference type="InterPro" id="IPR052387">
    <property type="entry name" value="Fibrocystin"/>
</dbReference>
<keyword evidence="9" id="KW-0472">Membrane</keyword>
<evidence type="ECO:0000256" key="6">
    <source>
        <dbReference type="ARBA" id="ARBA00022729"/>
    </source>
</evidence>
<keyword evidence="6 12" id="KW-0732">Signal</keyword>
<dbReference type="Gene3D" id="2.160.20.10">
    <property type="entry name" value="Single-stranded right-handed beta-helix, Pectin lyase-like"/>
    <property type="match status" value="2"/>
</dbReference>
<dbReference type="Proteomes" id="UP001158576">
    <property type="component" value="Chromosome XSR"/>
</dbReference>
<evidence type="ECO:0000256" key="9">
    <source>
        <dbReference type="ARBA" id="ARBA00023136"/>
    </source>
</evidence>
<dbReference type="PROSITE" id="PS51484">
    <property type="entry name" value="G8"/>
    <property type="match status" value="2"/>
</dbReference>
<accession>A0ABN7SH88</accession>
<dbReference type="InterPro" id="IPR002909">
    <property type="entry name" value="IPT_dom"/>
</dbReference>
<dbReference type="Gene3D" id="2.60.40.10">
    <property type="entry name" value="Immunoglobulins"/>
    <property type="match status" value="10"/>
</dbReference>
<feature type="signal peptide" evidence="12">
    <location>
        <begin position="1"/>
        <end position="18"/>
    </location>
</feature>
<dbReference type="Pfam" id="PF10162">
    <property type="entry name" value="G8"/>
    <property type="match status" value="2"/>
</dbReference>
<dbReference type="SMART" id="SM00710">
    <property type="entry name" value="PbH1"/>
    <property type="match status" value="8"/>
</dbReference>
<dbReference type="CDD" id="cd00603">
    <property type="entry name" value="IPT_PCSR"/>
    <property type="match status" value="5"/>
</dbReference>
<dbReference type="Pfam" id="PF01833">
    <property type="entry name" value="TIG"/>
    <property type="match status" value="9"/>
</dbReference>
<dbReference type="SUPFAM" id="SSF52058">
    <property type="entry name" value="L domain-like"/>
    <property type="match status" value="1"/>
</dbReference>
<feature type="domain" description="PA14" evidence="14">
    <location>
        <begin position="463"/>
        <end position="615"/>
    </location>
</feature>
<evidence type="ECO:0000313" key="16">
    <source>
        <dbReference type="Proteomes" id="UP001158576"/>
    </source>
</evidence>
<evidence type="ECO:0000259" key="13">
    <source>
        <dbReference type="PROSITE" id="PS51484"/>
    </source>
</evidence>
<feature type="domain" description="G8" evidence="13">
    <location>
        <begin position="2177"/>
        <end position="2311"/>
    </location>
</feature>
<dbReference type="SMART" id="SM00429">
    <property type="entry name" value="IPT"/>
    <property type="match status" value="8"/>
</dbReference>
<name>A0ABN7SH88_OIKDI</name>
<dbReference type="PROSITE" id="PS51820">
    <property type="entry name" value="PA14"/>
    <property type="match status" value="1"/>
</dbReference>
<keyword evidence="7" id="KW-0677">Repeat</keyword>
<dbReference type="InterPro" id="IPR019316">
    <property type="entry name" value="G8_domain"/>
</dbReference>
<gene>
    <name evidence="15" type="ORF">OKIOD_LOCUS6047</name>
</gene>
<evidence type="ECO:0000256" key="8">
    <source>
        <dbReference type="ARBA" id="ARBA00022989"/>
    </source>
</evidence>
<evidence type="ECO:0000256" key="5">
    <source>
        <dbReference type="ARBA" id="ARBA00022692"/>
    </source>
</evidence>
<dbReference type="Gene3D" id="3.80.10.10">
    <property type="entry name" value="Ribonuclease Inhibitor"/>
    <property type="match status" value="1"/>
</dbReference>
<dbReference type="EMBL" id="OU015569">
    <property type="protein sequence ID" value="CAG5096142.1"/>
    <property type="molecule type" value="Genomic_DNA"/>
</dbReference>
<dbReference type="PANTHER" id="PTHR46769:SF2">
    <property type="entry name" value="FIBROCYSTIN-L ISOFORM 2 PRECURSOR-RELATED"/>
    <property type="match status" value="1"/>
</dbReference>
<protein>
    <submittedName>
        <fullName evidence="15">Oidioi.mRNA.OKI2018_I69.XSR.g14489.t1.cds</fullName>
    </submittedName>
</protein>
<dbReference type="InterPro" id="IPR012334">
    <property type="entry name" value="Pectin_lyas_fold"/>
</dbReference>
<dbReference type="InterPro" id="IPR014756">
    <property type="entry name" value="Ig_E-set"/>
</dbReference>
<evidence type="ECO:0000256" key="11">
    <source>
        <dbReference type="ARBA" id="ARBA00023273"/>
    </source>
</evidence>
<sequence length="4400" mass="484172">MSWLFAALLQSSFLAVSSYYGSPIEGIYPIYGGSGILTIYGANLPRVDEVVFRSETLEDVKCNIFSKGKKEVRCNIKQWPSPGRYQLVVDDVVEDITYWAEEEEEEDGGFRMEEDVSFASSSGNCFNNRPVIDLVRPARISRQAGVLITIEGCNLAQKTAPITDEELEGMSEASKKLARATQYDQTQYAVTFNSGRDEVRCNVIRYYTTDSQIVCTTEEFPSDGSYFLKVFTNGREIGENGFGKPCRICKVQALSNFVPLIKEIEPANYGSNGDIITIKGRIFTDAYLQDRCALDEDEECSQTGSVEEGENYLRSQPRFVDALGRNVGICELDDIEGSPSISLTSFNDGFIRCKIKTSYVGNVNVTFSTTFNGESTSKTDLYTAVGNDVQIFNFQLTPRVDNISKRSGGLIGGNMITIAGGPFSEEMTSVTIGGEKATITDIRKDSVVLAAPKAPVHDECGYPGQKGFVAKVWDIAQSDVWDHLIRTPSFVDVDSSMYEQDAQEFTVHLEGVFVPKESGFYSFQVAASDEGRLFVSSNACSSNADLVSLIKNSQSPRDFHGSFKQGIMSKIFLEEGEPIYLRAEAIHTKWSSGFVNIGALFHSAEGDKQSTFDYVFETQEIEIKDFAQQEVQDISFDQSSPDEISFVLELDGRRTNTLTPTSSEEQISRELNLLSKNECADTGNIREAFRNGGEKNSVYPWNWYTSESEPYCGSKAVALNTQRLKFFDARRYSDVAPIDLNLNPNICFAYKGAIGDKIQLTMEASNWKGVRSYSFGLDHTDTWKYRCWNIITEFINNDQFLKRKVGSNSVILLKQLDFTANNQNEKTAYIDEFVIGKVEGHFHVEQSEIGARPSGYIPKIRAEWTNVSGRPTLRLFFETNDCGLDIPLIKLVDPVKFEMIKNPLTHLYTFSGFSATVDRRSKVSPGVDGNFDLKYKNKILSAGVGWTANHLKQRLTAVFGHEFGAATVKKFGTCMDGYSWVIIWNSSGDKEQIELDNVAVTGMSIRTRSITVNDGGLRIPFLNGDYVRQISPQPKFDISVAGVSAVCFPRTSIDCDYAWLEKQTMTIASLDKLEDGSYKITGTNFNKNTQIIVGGSASPLISVSDEEIIFNLPEVSGKVRVRAYSEQFGYSAGEFFVTVKSVLNSVSPQVIGVGGGGVLTVEGAGLNDETEVRINGQPCEHVLVEFSKIQCRAPALDAGTYAIEINGDDTELSVSSAENISASIADISRDSVGVAGGERMVLVGSRFGNVEKVFVGDREAEIVEFDDSEIVVLAPSNEIGTHEVIIVNENGNSENSKDLSYVLEVSSVLPKVSSIAGGALLTIKGFGFAEGKTEVKIGETDCTIKSVSSNTILCETQSGVKEHIVENGVATIAGMPMASWTPRSLVIALGERVTWRWNLKLTGNETPKFRIQQTASEGRVEYNGVGFQSPKFVGESGEWSFDFLTPGTYFYSSGFIESSESLALTGTIIVEEQSSNEESEVTVFIGDQIAEHKLIDLVFSTSKDSCNELSSDVLTVSTFSKDIVSHSFSFDQTPVVESMSPKVLRPGGIVKIEASGLIEHINCMTISIGGYNCNLDINQNDPDMDDFELETLSRSSKKSSVITCQLEHEFSMPPGDLCGLNIDISRVGGVIIRSSVDQCITVVPTAKSLKPRSGSMFGGQVIEVRGEALDFAADTEDLRVLFGNTEARILSVLYGGIMVIVPFPSGDEIDGRTLVTVTYKGDPIATVEDLVYHYDEQRTPMIDSVTRDGNEITIFGKGFDGAVIIGIGDFACDNVEVSSVKVVCEATRVPAGEYFPNLLSSVYGLAGSTDRSNSLVTLNPEIKEISPSSGSVYGGNTVTIRGLGFGEKSTMRVSWDNVGIIRETTQIISSTSDELVLTIPKLKNSDDADLNVASIRLTMVAEDGIVNWPPIQYTYRRSLSPVVTSCSPNKSISGGDLLQITGSNFRCTNKNPQIMLGGSDCEIVECDKTVVKCRAPFAAAGDHIVEIFDDLFGHGKTTVVVNFNLDVSNFAPISGSIGGGQRLTISGTGLTESSEIDLCGNPCEFISLESGESQLYVCETPAMSSSDSCTVIVRNGFLEDSTRTKYKYRNDRTPNVFEITPSRGQTTGGTEVTIHGNNFEEPVTVHFGEYECEIASVNSDQIVCVTSAASKSEVLPVTVNVAALGKQNDLVQYWYVNEWSNPASWGCQEDQDLTECMPQDGEIVEIMDGSDLLLDTSTPLLLVLIVNGGTLHFDREKDLTLRAHYILVTNGGHVQIGSENSPFMKEAHIELYGHRRSARLPLYGAKFMAIHDGSLEMHGRPIANPWTQLVETIVPGTTWIKLKDDISDWPIGGEIVIASTGGIDTVDENEMFSIVKIDERSNMIKLDREVAHRHLGEISEWGGKTLDMRAEVGLLTRNVRISGNMDTSWAQEIQSCEIEAEDNMFEIQTCFQGRFGEEVGSDEFGSTLHFGPGTKQVRMSNVEVFNAGQAFELGRYPVHFHLVGDQQQSFVKDCAIHHTFNRALTFHGVHRLLAQRNTAFHVKGHGFFIEDGIETENRIYNNLAIGIRTSTSLLSTDIWASGFWMTNPNNEWVGNHAVGGSHNGFWMNPPKRPTGPSFTRTYCPQKVPLGRFDDNVAHSNGLFGLWLYPIFTPVPGGDCSLDPKMFFEPAKFRRFTAWGNKRGAEGVFVTATQFIDFIAADNKLADLSFMETKLDVFGDEGLLIKDSVIIGKSNIMTKECYKQKAGLETPWKLGAFTVDGLKFFNFNETCIAINPCYRAYRTDCANQAQFSNIEWHNSPRKVTFAWEHEYDFHDLDGTLTGRNEEVHLLTESGILPPDKCDSSGLNEFNFGEVNATICDASVKLKKFGMNELAPQFLNGANFIVRNKYGSSLTPWRSLRIVHPRGYTGMVLEGEDHEYVFEGFNALSNLSFVADFYYFQEDDHVIMKRAFTDKIEHLQVSERMATNFADVLSEESDNLDTSVDTATGEVAFVISGRGQQRSGSIAPTELVGRTVHVEFEVKNKQDDSAEEVILSKQEMFMNQQTCVFSDPDCWRSPTADGGNIHIPVDRHVFLDNATIFAEDLIIDGTLEFMPDLDYTINVDNVVVNGKLIIGTEQSPFPCGHSIEFNIRSNVNNEVFIKNKIPAVGKKAFVVYGIAEIYGCQAMAQAQLLEPASAGMTSIVVDRSVTWSEGDEIVIASTSFDGSESEECVIQSVHGNKIELASPLAHFHDASASQYDGIDFTVSAEVGLLNRNIKFIAENNQEKFGARLLVNKNENNAGRTKAILSNIEFVNFGQFGYTDTPDPRYAVAFYGTTEVSRVSNCAFRDSFVTAIGIINSFNVLVENNILHRTINDAIRVAGAGQGNILRGNMVINTLNGLLATEGGADLDGTRFEGAYASGIRLDDALSTIVFESNRVAGVEGFGIRLRGDACPAGEQSVGCPNRNVTIDQSRLNHAHGTHNGVVIWLLSREDCSLVTNIASYRNYDYGFYLQSPSSLIIEGVITFDNPIGILPIIIDPEPTEHELIYKSAKIRNSLIGGMSDSFDCSSNMAQLTPGVIPYFDKTSLLRAPRHNGGFTGFMITNIIGSKTRAPLETWNFVQNHPQIVGSSCVNDNVFASFGSRCGVSNIAVRTNPDMAEYMHPIVMERNAMIEVTDTNRFFIHRPNILSIMSEEKMQCGDMDCDGGKKVLIYDDGSTSGRGFPVTMVAQSDFEWNGDPRRGLGDYRIPFSMLTEDDGTKKMLLCGHQIRHELVVFESLDKDTTDRRIGPLGVRSDTGYIDLINGPGSYKGDHGYASVDRPSLYHTILAADHHYEVAFTGTLPLTNRIIMPMADDDDFITISLFVGRMQRIEVYRGGMLVRPTNAQLDKGGSFTYMFPDPRFIPNIDDGVLLQHGANYFDRNAMTLHLAIRGNEDLVLKTSQTLIINMDTVMEMTPEELYSQKSLGPILASILGVSDKNVKVVNIGQSSTRRRRSIGSNAAKLTFEVGSMASMGGPTARSMGFNDDLDMESLNDLQRKIIEAKTVCTIKSEMKEKLNLEVVQISVNGVDQEEHVVHDDMRSEDVFNPFDGMSSKTVSMPTDLSIFRQPELELKIGETFATQPWLQVLDENGARVVVNGLSISVKLVSADTQRKLVDSPFCKMLRALGLESQDATGQCSTSKTAKKNRSEKDVINSVHGVVLTGQTTVTVDQDGLAKFTDLGVSGAYTGSGEIALEFFLDGSGMQICGMGTLSMIKRSGIIDIKDETSNAVHCTKGMARASDFLRKKKKGGGEFVSCANLELSGLKSIIQDLHVGNFIRLRTNGDEVSTIRKEQIASLSLANNNLSDGEELRELLSHLRALTNLNLANNQFTEFPSDLFSQNRALANFDFKGNPTTTLPPGFFSMKITKKSKFMMSCSLQTIPVDVLLDKKIVKSFLKAAKFC</sequence>
<dbReference type="InterPro" id="IPR011050">
    <property type="entry name" value="Pectin_lyase_fold/virulence"/>
</dbReference>
<evidence type="ECO:0000256" key="3">
    <source>
        <dbReference type="ARBA" id="ARBA00004316"/>
    </source>
</evidence>
<dbReference type="Pfam" id="PF07691">
    <property type="entry name" value="PA14"/>
    <property type="match status" value="1"/>
</dbReference>
<proteinExistence type="predicted"/>
<dbReference type="InterPro" id="IPR006626">
    <property type="entry name" value="PbH1"/>
</dbReference>
<dbReference type="InterPro" id="IPR008972">
    <property type="entry name" value="Cupredoxin"/>
</dbReference>
<dbReference type="InterPro" id="IPR032675">
    <property type="entry name" value="LRR_dom_sf"/>
</dbReference>
<dbReference type="SUPFAM" id="SSF81296">
    <property type="entry name" value="E set domains"/>
    <property type="match status" value="8"/>
</dbReference>
<dbReference type="InterPro" id="IPR055401">
    <property type="entry name" value="CEMIP_beta-hel_dom"/>
</dbReference>